<evidence type="ECO:0000313" key="4">
    <source>
        <dbReference type="EMBL" id="GMS97605.1"/>
    </source>
</evidence>
<protein>
    <recommendedName>
        <fullName evidence="3">KIND domain-containing protein</fullName>
    </recommendedName>
</protein>
<sequence>MNGESTSSGPPPLLVSIAEIVEVRAQILSSAELLSLAALSSSVLPPCTRGKAFGPSQVFLSAEGNVHTGDAAAAAVFCMGAVLRWSGGAETKDADLFSLVNVLTVAMVGTRPTANRMGQMAKNQLKTMEDDDVSYSSSDGDLPVLQPGTSSAMKQAVEYVSDDDVIMETSEEEEEEREEQERMRVIRDANMNEKRHHEAAAAAAALLITHHHHHEEERREERQPSPIPSRAEVLDRLKFSKEEKEEERKTALASFPPPPVSILPRGSFDDEDIVHAAHEEDSFALPSFRPFKDDLAEELKRQELEEERQRLKKETPIITRHASPPHSSPSSRASSTLSPPS</sequence>
<dbReference type="InterPro" id="IPR011019">
    <property type="entry name" value="KIND_dom"/>
</dbReference>
<evidence type="ECO:0000259" key="3">
    <source>
        <dbReference type="PROSITE" id="PS51377"/>
    </source>
</evidence>
<keyword evidence="1" id="KW-0677">Repeat</keyword>
<gene>
    <name evidence="4" type="ORF">PENTCL1PPCAC_19780</name>
</gene>
<feature type="compositionally biased region" description="Basic and acidic residues" evidence="2">
    <location>
        <begin position="241"/>
        <end position="250"/>
    </location>
</feature>
<evidence type="ECO:0000256" key="1">
    <source>
        <dbReference type="ARBA" id="ARBA00022737"/>
    </source>
</evidence>
<feature type="compositionally biased region" description="Basic and acidic residues" evidence="2">
    <location>
        <begin position="304"/>
        <end position="315"/>
    </location>
</feature>
<evidence type="ECO:0000256" key="2">
    <source>
        <dbReference type="SAM" id="MobiDB-lite"/>
    </source>
</evidence>
<comment type="caution">
    <text evidence="4">The sequence shown here is derived from an EMBL/GenBank/DDBJ whole genome shotgun (WGS) entry which is preliminary data.</text>
</comment>
<dbReference type="SMART" id="SM00750">
    <property type="entry name" value="KIND"/>
    <property type="match status" value="1"/>
</dbReference>
<dbReference type="PROSITE" id="PS51377">
    <property type="entry name" value="KIND"/>
    <property type="match status" value="1"/>
</dbReference>
<feature type="non-terminal residue" evidence="4">
    <location>
        <position position="341"/>
    </location>
</feature>
<evidence type="ECO:0000313" key="5">
    <source>
        <dbReference type="Proteomes" id="UP001432027"/>
    </source>
</evidence>
<reference evidence="4" key="1">
    <citation type="submission" date="2023-10" db="EMBL/GenBank/DDBJ databases">
        <title>Genome assembly of Pristionchus species.</title>
        <authorList>
            <person name="Yoshida K."/>
            <person name="Sommer R.J."/>
        </authorList>
    </citation>
    <scope>NUCLEOTIDE SEQUENCE</scope>
    <source>
        <strain evidence="4">RS0144</strain>
    </source>
</reference>
<organism evidence="4 5">
    <name type="scientific">Pristionchus entomophagus</name>
    <dbReference type="NCBI Taxonomy" id="358040"/>
    <lineage>
        <taxon>Eukaryota</taxon>
        <taxon>Metazoa</taxon>
        <taxon>Ecdysozoa</taxon>
        <taxon>Nematoda</taxon>
        <taxon>Chromadorea</taxon>
        <taxon>Rhabditida</taxon>
        <taxon>Rhabditina</taxon>
        <taxon>Diplogasteromorpha</taxon>
        <taxon>Diplogasteroidea</taxon>
        <taxon>Neodiplogasteridae</taxon>
        <taxon>Pristionchus</taxon>
    </lineage>
</organism>
<feature type="region of interest" description="Disordered" evidence="2">
    <location>
        <begin position="241"/>
        <end position="267"/>
    </location>
</feature>
<feature type="region of interest" description="Disordered" evidence="2">
    <location>
        <begin position="304"/>
        <end position="341"/>
    </location>
</feature>
<accession>A0AAV5TTL3</accession>
<name>A0AAV5TTL3_9BILA</name>
<feature type="compositionally biased region" description="Low complexity" evidence="2">
    <location>
        <begin position="319"/>
        <end position="341"/>
    </location>
</feature>
<dbReference type="AlphaFoldDB" id="A0AAV5TTL3"/>
<feature type="domain" description="KIND" evidence="3">
    <location>
        <begin position="15"/>
        <end position="168"/>
    </location>
</feature>
<keyword evidence="5" id="KW-1185">Reference proteome</keyword>
<dbReference type="EMBL" id="BTSX01000004">
    <property type="protein sequence ID" value="GMS97605.1"/>
    <property type="molecule type" value="Genomic_DNA"/>
</dbReference>
<dbReference type="Proteomes" id="UP001432027">
    <property type="component" value="Unassembled WGS sequence"/>
</dbReference>
<proteinExistence type="predicted"/>